<sequence length="239" mass="24006">MSTPTPTSTAPSTGPTGDPGQGGNPTAPPTGQDPATAPQGNPPNPTPTPAPAAPAPGEDPAATIARLQNELSRARAEAGNQRVTAKHRAADDARTDLVKQLMAVIDPDAADKPATPEQLTQQLTAQQARTRSAELRLAVYSLAPAAGGDPMALADSRAFADATANIDPADTAAVTAAITAAVAANPRLAAQQAGPPRGGADFTSGPTAVTAEQFAAMDYAARADLYGSDPDTYRRLAGG</sequence>
<keyword evidence="3" id="KW-1185">Reference proteome</keyword>
<feature type="region of interest" description="Disordered" evidence="1">
    <location>
        <begin position="108"/>
        <end position="127"/>
    </location>
</feature>
<evidence type="ECO:0000313" key="3">
    <source>
        <dbReference type="Proteomes" id="UP000289599"/>
    </source>
</evidence>
<reference evidence="2 3" key="1">
    <citation type="submission" date="2018-12" db="EMBL/GenBank/DDBJ databases">
        <authorList>
            <person name="Menchaca C."/>
            <person name="Devoll A."/>
            <person name="Sivoravong A."/>
            <person name="Parker A."/>
            <person name="Bhuiyan S."/>
            <person name="Nayek S."/>
            <person name="Kim T."/>
            <person name="Hughes L.E."/>
            <person name="Garlena R.A."/>
            <person name="Russell D.A."/>
            <person name="Pope W.H."/>
            <person name="Jacobs-Sera D."/>
            <person name="Hatfull G.F."/>
        </authorList>
    </citation>
    <scope>NUCLEOTIDE SEQUENCE [LARGE SCALE GENOMIC DNA]</scope>
</reference>
<evidence type="ECO:0000313" key="2">
    <source>
        <dbReference type="EMBL" id="QAX92768.1"/>
    </source>
</evidence>
<feature type="compositionally biased region" description="Low complexity" evidence="1">
    <location>
        <begin position="1"/>
        <end position="16"/>
    </location>
</feature>
<gene>
    <name evidence="2" type="primary">6</name>
    <name evidence="2" type="ORF">SEA_AUSTINTATIOUS_6</name>
</gene>
<organism evidence="2 3">
    <name type="scientific">Streptomyces phage Austintatious</name>
    <dbReference type="NCBI Taxonomy" id="2500795"/>
    <lineage>
        <taxon>Viruses</taxon>
        <taxon>Duplodnaviria</taxon>
        <taxon>Heunggongvirae</taxon>
        <taxon>Uroviricota</taxon>
        <taxon>Caudoviricetes</taxon>
        <taxon>Austintatiousvirus</taxon>
        <taxon>Austintatiousvirus austintatious</taxon>
    </lineage>
</organism>
<evidence type="ECO:0000256" key="1">
    <source>
        <dbReference type="SAM" id="MobiDB-lite"/>
    </source>
</evidence>
<dbReference type="EMBL" id="MK305888">
    <property type="protein sequence ID" value="QAX92768.1"/>
    <property type="molecule type" value="Genomic_DNA"/>
</dbReference>
<accession>A0A411AXD6</accession>
<dbReference type="Proteomes" id="UP000289599">
    <property type="component" value="Segment"/>
</dbReference>
<proteinExistence type="predicted"/>
<protein>
    <recommendedName>
        <fullName evidence="4">Scaffolding protein</fullName>
    </recommendedName>
</protein>
<feature type="region of interest" description="Disordered" evidence="1">
    <location>
        <begin position="1"/>
        <end position="91"/>
    </location>
</feature>
<dbReference type="GeneID" id="55011198"/>
<evidence type="ECO:0008006" key="4">
    <source>
        <dbReference type="Google" id="ProtNLM"/>
    </source>
</evidence>
<dbReference type="RefSeq" id="YP_009819778.1">
    <property type="nucleotide sequence ID" value="NC_048153.1"/>
</dbReference>
<name>A0A411AXD6_9CAUD</name>
<feature type="compositionally biased region" description="Low complexity" evidence="1">
    <location>
        <begin position="118"/>
        <end position="127"/>
    </location>
</feature>
<feature type="compositionally biased region" description="Pro residues" evidence="1">
    <location>
        <begin position="40"/>
        <end position="54"/>
    </location>
</feature>
<dbReference type="KEGG" id="vg:55011198"/>